<feature type="region of interest" description="Disordered" evidence="1">
    <location>
        <begin position="258"/>
        <end position="277"/>
    </location>
</feature>
<organism evidence="2 3">
    <name type="scientific">Bifidobacterium leontopitheci</name>
    <dbReference type="NCBI Taxonomy" id="2650774"/>
    <lineage>
        <taxon>Bacteria</taxon>
        <taxon>Bacillati</taxon>
        <taxon>Actinomycetota</taxon>
        <taxon>Actinomycetes</taxon>
        <taxon>Bifidobacteriales</taxon>
        <taxon>Bifidobacteriaceae</taxon>
        <taxon>Bifidobacterium</taxon>
    </lineage>
</organism>
<comment type="caution">
    <text evidence="2">The sequence shown here is derived from an EMBL/GenBank/DDBJ whole genome shotgun (WGS) entry which is preliminary data.</text>
</comment>
<feature type="region of interest" description="Disordered" evidence="1">
    <location>
        <begin position="220"/>
        <end position="244"/>
    </location>
</feature>
<dbReference type="Proteomes" id="UP000441772">
    <property type="component" value="Unassembled WGS sequence"/>
</dbReference>
<accession>A0A6I1GBI2</accession>
<keyword evidence="3" id="KW-1185">Reference proteome</keyword>
<dbReference type="EMBL" id="WBVT01000055">
    <property type="protein sequence ID" value="KAB7789003.1"/>
    <property type="molecule type" value="Genomic_DNA"/>
</dbReference>
<evidence type="ECO:0000313" key="3">
    <source>
        <dbReference type="Proteomes" id="UP000441772"/>
    </source>
</evidence>
<dbReference type="AlphaFoldDB" id="A0A6I1GBI2"/>
<evidence type="ECO:0000313" key="2">
    <source>
        <dbReference type="EMBL" id="KAB7789003.1"/>
    </source>
</evidence>
<reference evidence="2 3" key="1">
    <citation type="submission" date="2019-09" db="EMBL/GenBank/DDBJ databases">
        <title>Characterization of the phylogenetic diversity of two novel species belonging to the genus Bifidobacterium: Bifidobacterium cebidarum sp. nov. and Bifidobacterium leontopitheci sp. nov.</title>
        <authorList>
            <person name="Lugli G.A."/>
            <person name="Duranti S."/>
            <person name="Milani C."/>
            <person name="Turroni F."/>
            <person name="Ventura M."/>
        </authorList>
    </citation>
    <scope>NUCLEOTIDE SEQUENCE [LARGE SCALE GENOMIC DNA]</scope>
    <source>
        <strain evidence="2 3">LMG 31471</strain>
    </source>
</reference>
<gene>
    <name evidence="2" type="ORF">F7D09_2043</name>
</gene>
<sequence>MAGQPSPIQLSQPSSASPLVCEIAGRQHSIRIPADATDAVSAQFDDFAIPDWLAGAASSRPIRVAPAAAALTELARAHPHWSRDRLILESLQTAMLSAWPTQGMIAVNGICIEYRERAYLFSSLPTARAERHALLWRQYLGDVVRLVGDGWIALHVTRSGRSSYVTASGTPWRGRRGWSRNVTVPLDGWCFVHDAAGAGASGSPDAEPASAAMTITAGASVRGTSDKPSAPTAPHAPVARSASTPAIRASGVTAAPASASIPAANDHPSSPAVPSPVFAGQASFAPASGASTAPAPQVDRLNPSAMVDEAVRFMHMPATATGVGHALSLLDKVLLLTPTYRFIGGEREPDAAASFAELTGESFDDCREPFVLPLILGPHTWD</sequence>
<name>A0A6I1GBI2_9BIFI</name>
<evidence type="ECO:0000256" key="1">
    <source>
        <dbReference type="SAM" id="MobiDB-lite"/>
    </source>
</evidence>
<protein>
    <submittedName>
        <fullName evidence="2">Fe-S oxidoreductase</fullName>
    </submittedName>
</protein>
<proteinExistence type="predicted"/>
<dbReference type="RefSeq" id="WP_152235441.1">
    <property type="nucleotide sequence ID" value="NZ_JBHSKZ010000057.1"/>
</dbReference>